<gene>
    <name evidence="2" type="ORF">QRX50_42650</name>
</gene>
<dbReference type="KEGG" id="acab:QRX50_42650"/>
<accession>A0A9Y2MWQ3</accession>
<feature type="region of interest" description="Disordered" evidence="1">
    <location>
        <begin position="26"/>
        <end position="75"/>
    </location>
</feature>
<dbReference type="InterPro" id="IPR036188">
    <property type="entry name" value="FAD/NAD-bd_sf"/>
</dbReference>
<dbReference type="Proteomes" id="UP001236014">
    <property type="component" value="Chromosome"/>
</dbReference>
<evidence type="ECO:0000313" key="2">
    <source>
        <dbReference type="EMBL" id="WIX78027.1"/>
    </source>
</evidence>
<name>A0A9Y2MWQ3_9PSEU</name>
<dbReference type="Gene3D" id="3.30.410.40">
    <property type="match status" value="1"/>
</dbReference>
<proteinExistence type="predicted"/>
<reference evidence="2 3" key="1">
    <citation type="submission" date="2023-06" db="EMBL/GenBank/DDBJ databases">
        <authorList>
            <person name="Oyuntsetseg B."/>
            <person name="Kim S.B."/>
        </authorList>
    </citation>
    <scope>NUCLEOTIDE SEQUENCE [LARGE SCALE GENOMIC DNA]</scope>
    <source>
        <strain evidence="2 3">2-15</strain>
    </source>
</reference>
<evidence type="ECO:0000313" key="3">
    <source>
        <dbReference type="Proteomes" id="UP001236014"/>
    </source>
</evidence>
<protein>
    <submittedName>
        <fullName evidence="2">Uncharacterized protein</fullName>
    </submittedName>
</protein>
<dbReference type="RefSeq" id="WP_285968761.1">
    <property type="nucleotide sequence ID" value="NZ_CP127294.1"/>
</dbReference>
<organism evidence="2 3">
    <name type="scientific">Amycolatopsis carbonis</name>
    <dbReference type="NCBI Taxonomy" id="715471"/>
    <lineage>
        <taxon>Bacteria</taxon>
        <taxon>Bacillati</taxon>
        <taxon>Actinomycetota</taxon>
        <taxon>Actinomycetes</taxon>
        <taxon>Pseudonocardiales</taxon>
        <taxon>Pseudonocardiaceae</taxon>
        <taxon>Amycolatopsis</taxon>
    </lineage>
</organism>
<dbReference type="AlphaFoldDB" id="A0A9Y2MWQ3"/>
<dbReference type="EMBL" id="CP127294">
    <property type="protein sequence ID" value="WIX78027.1"/>
    <property type="molecule type" value="Genomic_DNA"/>
</dbReference>
<dbReference type="Gene3D" id="3.50.50.60">
    <property type="entry name" value="FAD/NAD(P)-binding domain"/>
    <property type="match status" value="1"/>
</dbReference>
<keyword evidence="3" id="KW-1185">Reference proteome</keyword>
<evidence type="ECO:0000256" key="1">
    <source>
        <dbReference type="SAM" id="MobiDB-lite"/>
    </source>
</evidence>
<sequence>MVKVTDAAGAKGRSFDDLLPCFRRSETIESGDPALRGRTGPLRPRQASSANPVGGGLEAARQSGVPDDERHRRRP</sequence>